<organism evidence="1 2">
    <name type="scientific">Nitrosomonas nitrosa</name>
    <dbReference type="NCBI Taxonomy" id="52442"/>
    <lineage>
        <taxon>Bacteria</taxon>
        <taxon>Pseudomonadati</taxon>
        <taxon>Pseudomonadota</taxon>
        <taxon>Betaproteobacteria</taxon>
        <taxon>Nitrosomonadales</taxon>
        <taxon>Nitrosomonadaceae</taxon>
        <taxon>Nitrosomonas</taxon>
    </lineage>
</organism>
<comment type="caution">
    <text evidence="1">The sequence shown here is derived from an EMBL/GenBank/DDBJ whole genome shotgun (WGS) entry which is preliminary data.</text>
</comment>
<sequence>MEIPTIGIDFTKEVFQIHDVDMHIFIHAIQMRNQLAEVICYISATSFMLSKRGVGYFSDTANFLAVKQLDPWGVLSWLDQFDFFWVYKSRLYSSKFALATTLVIFTGELYHTKHPTMRHACTDLA</sequence>
<dbReference type="EMBL" id="CAJNAP010000034">
    <property type="protein sequence ID" value="CAE6512155.1"/>
    <property type="molecule type" value="Genomic_DNA"/>
</dbReference>
<dbReference type="AlphaFoldDB" id="A0A8H8Z167"/>
<dbReference type="Proteomes" id="UP000601736">
    <property type="component" value="Unassembled WGS sequence"/>
</dbReference>
<name>A0A8H8Z167_9PROT</name>
<gene>
    <name evidence="1" type="ORF">NMYAN_40072</name>
</gene>
<proteinExistence type="predicted"/>
<protein>
    <submittedName>
        <fullName evidence="1">Uncharacterized protein</fullName>
    </submittedName>
</protein>
<evidence type="ECO:0000313" key="2">
    <source>
        <dbReference type="Proteomes" id="UP000601736"/>
    </source>
</evidence>
<evidence type="ECO:0000313" key="1">
    <source>
        <dbReference type="EMBL" id="CAE6512155.1"/>
    </source>
</evidence>
<reference evidence="1" key="1">
    <citation type="submission" date="2021-02" db="EMBL/GenBank/DDBJ databases">
        <authorList>
            <person name="Han P."/>
        </authorList>
    </citation>
    <scope>NUCLEOTIDE SEQUENCE</scope>
    <source>
        <strain evidence="1">Nitrosomonas nitrosa 18-3D</strain>
    </source>
</reference>
<accession>A0A8H8Z167</accession>